<proteinExistence type="predicted"/>
<evidence type="ECO:0000256" key="1">
    <source>
        <dbReference type="SAM" id="MobiDB-lite"/>
    </source>
</evidence>
<sequence>MKESQNRVSCGSEVNEEDAGQVPCMRNGFSVSNFDCSKILDDLENSNEDAAVKGFGSPYARSSENFEALEKESDYFMDKSVTECELPELIVCYKDSSCNKIKDICIDEGVPSQDKNWVETGMDEKACCTYLSPDEDQNKQMLEEQLDIVTTIPDGFKSTTNNDLEKVFPIPCNSKDLMERGDAINSEKIAIDVPKEISSPVIVLAVQELGEGNPQPKSSNKDSNEAKQQTVQVSSEIAKTESPTLVSETEGSNHVEKEVLVSAAEESQCLLGDRKAENRNIISGFDASAHVSITADARPQNGVCDMPLHDDGHDVKNDSISDSEVVPCQVQQCLAPMVVHLDARNTSNVADDISDSMLVSSHVQHCLPPVATGNEECPEIGVCQNLDILDTAKVDDDISDSKIVWSQVQHCSASSTIARDECPENGICQCPETSNTSKVDDISYSKVVSSQVQHWLAPETSYQYMGEDVNADTQNAPLQFQRGLGESSFSAAGHFSNFIASGPYSGNVSLRSESSTTSTRSFAFPVLQSEWNSSPVRMVKADRRHLPKNELQVSLPTLPRKLRFTVKVTVAEQEGKDSSAYSNHKENALAGGKKPRTQKEEDEKVQVVERSRSAETRQERMEKEDTPEFFTMDYQSVRRRSPIHNSFPAVSP</sequence>
<evidence type="ECO:0000313" key="2">
    <source>
        <dbReference type="EMBL" id="TQD93143.1"/>
    </source>
</evidence>
<dbReference type="AlphaFoldDB" id="A0A540M321"/>
<protein>
    <submittedName>
        <fullName evidence="2">Uncharacterized protein</fullName>
    </submittedName>
</protein>
<name>A0A540M321_MALBA</name>
<dbReference type="EMBL" id="VIEB01000375">
    <property type="protein sequence ID" value="TQD93143.1"/>
    <property type="molecule type" value="Genomic_DNA"/>
</dbReference>
<feature type="compositionally biased region" description="Basic and acidic residues" evidence="1">
    <location>
        <begin position="597"/>
        <end position="626"/>
    </location>
</feature>
<feature type="region of interest" description="Disordered" evidence="1">
    <location>
        <begin position="211"/>
        <end position="253"/>
    </location>
</feature>
<feature type="compositionally biased region" description="Basic and acidic residues" evidence="1">
    <location>
        <begin position="574"/>
        <end position="587"/>
    </location>
</feature>
<keyword evidence="3" id="KW-1185">Reference proteome</keyword>
<reference evidence="2 3" key="1">
    <citation type="journal article" date="2019" name="G3 (Bethesda)">
        <title>Sequencing of a Wild Apple (Malus baccata) Genome Unravels the Differences Between Cultivated and Wild Apple Species Regarding Disease Resistance and Cold Tolerance.</title>
        <authorList>
            <person name="Chen X."/>
        </authorList>
    </citation>
    <scope>NUCLEOTIDE SEQUENCE [LARGE SCALE GENOMIC DNA]</scope>
    <source>
        <strain evidence="3">cv. Shandingzi</strain>
        <tissue evidence="2">Leaves</tissue>
    </source>
</reference>
<accession>A0A540M321</accession>
<gene>
    <name evidence="2" type="ORF">C1H46_021236</name>
</gene>
<dbReference type="GO" id="GO:0009786">
    <property type="term" value="P:regulation of asymmetric cell division"/>
    <property type="evidence" value="ECO:0007669"/>
    <property type="project" value="InterPro"/>
</dbReference>
<dbReference type="InterPro" id="IPR040378">
    <property type="entry name" value="BASL"/>
</dbReference>
<dbReference type="Proteomes" id="UP000315295">
    <property type="component" value="Unassembled WGS sequence"/>
</dbReference>
<dbReference type="PANTHER" id="PTHR33914">
    <property type="entry name" value="18S PRE-RIBOSOMAL ASSEMBLY PROTEIN GAR2-LIKE PROTEIN"/>
    <property type="match status" value="1"/>
</dbReference>
<feature type="region of interest" description="Disordered" evidence="1">
    <location>
        <begin position="574"/>
        <end position="652"/>
    </location>
</feature>
<feature type="compositionally biased region" description="Polar residues" evidence="1">
    <location>
        <begin position="226"/>
        <end position="250"/>
    </location>
</feature>
<dbReference type="PANTHER" id="PTHR33914:SF2">
    <property type="entry name" value="OS02G0582100 PROTEIN"/>
    <property type="match status" value="1"/>
</dbReference>
<evidence type="ECO:0000313" key="3">
    <source>
        <dbReference type="Proteomes" id="UP000315295"/>
    </source>
</evidence>
<comment type="caution">
    <text evidence="2">The sequence shown here is derived from an EMBL/GenBank/DDBJ whole genome shotgun (WGS) entry which is preliminary data.</text>
</comment>
<organism evidence="2 3">
    <name type="scientific">Malus baccata</name>
    <name type="common">Siberian crab apple</name>
    <name type="synonym">Pyrus baccata</name>
    <dbReference type="NCBI Taxonomy" id="106549"/>
    <lineage>
        <taxon>Eukaryota</taxon>
        <taxon>Viridiplantae</taxon>
        <taxon>Streptophyta</taxon>
        <taxon>Embryophyta</taxon>
        <taxon>Tracheophyta</taxon>
        <taxon>Spermatophyta</taxon>
        <taxon>Magnoliopsida</taxon>
        <taxon>eudicotyledons</taxon>
        <taxon>Gunneridae</taxon>
        <taxon>Pentapetalae</taxon>
        <taxon>rosids</taxon>
        <taxon>fabids</taxon>
        <taxon>Rosales</taxon>
        <taxon>Rosaceae</taxon>
        <taxon>Amygdaloideae</taxon>
        <taxon>Maleae</taxon>
        <taxon>Malus</taxon>
    </lineage>
</organism>